<name>A0A8S5PHM6_9CAUD</name>
<proteinExistence type="predicted"/>
<dbReference type="EMBL" id="BK015437">
    <property type="protein sequence ID" value="DAE06442.1"/>
    <property type="molecule type" value="Genomic_DNA"/>
</dbReference>
<reference evidence="1" key="1">
    <citation type="journal article" date="2021" name="Proc. Natl. Acad. Sci. U.S.A.">
        <title>A Catalog of Tens of Thousands of Viruses from Human Metagenomes Reveals Hidden Associations with Chronic Diseases.</title>
        <authorList>
            <person name="Tisza M.J."/>
            <person name="Buck C.B."/>
        </authorList>
    </citation>
    <scope>NUCLEOTIDE SEQUENCE</scope>
    <source>
        <strain evidence="1">Ctb8j11</strain>
    </source>
</reference>
<protein>
    <submittedName>
        <fullName evidence="1">Uncharacterized protein</fullName>
    </submittedName>
</protein>
<evidence type="ECO:0000313" key="1">
    <source>
        <dbReference type="EMBL" id="DAE06442.1"/>
    </source>
</evidence>
<accession>A0A8S5PHM6</accession>
<organism evidence="1">
    <name type="scientific">Siphoviridae sp. ctb8j11</name>
    <dbReference type="NCBI Taxonomy" id="2825564"/>
    <lineage>
        <taxon>Viruses</taxon>
        <taxon>Duplodnaviria</taxon>
        <taxon>Heunggongvirae</taxon>
        <taxon>Uroviricota</taxon>
        <taxon>Caudoviricetes</taxon>
    </lineage>
</organism>
<sequence>MDRQMTEYVRKEDLFLINRALNDDKDVRIQRTKDGYRIIEDTVKVLHKAAVEKK</sequence>